<keyword evidence="13" id="KW-1133">Transmembrane helix</keyword>
<comment type="subcellular location">
    <subcellularLocation>
        <location evidence="2">Apical cell membrane</location>
        <topology evidence="2">Single-pass type I membrane protein</topology>
    </subcellularLocation>
    <subcellularLocation>
        <location evidence="3">Cytoplasm</location>
    </subcellularLocation>
    <subcellularLocation>
        <location evidence="1">Nucleus</location>
    </subcellularLocation>
</comment>
<evidence type="ECO:0000256" key="5">
    <source>
        <dbReference type="ARBA" id="ARBA00022475"/>
    </source>
</evidence>
<evidence type="ECO:0000256" key="6">
    <source>
        <dbReference type="ARBA" id="ARBA00022490"/>
    </source>
</evidence>
<feature type="transmembrane region" description="Helical" evidence="13">
    <location>
        <begin position="143"/>
        <end position="166"/>
    </location>
</feature>
<proteinExistence type="predicted"/>
<evidence type="ECO:0000256" key="2">
    <source>
        <dbReference type="ARBA" id="ARBA00004247"/>
    </source>
</evidence>
<reference evidence="15" key="1">
    <citation type="journal article" date="2023" name="Science">
        <title>Genome structures resolve the early diversification of teleost fishes.</title>
        <authorList>
            <person name="Parey E."/>
            <person name="Louis A."/>
            <person name="Montfort J."/>
            <person name="Bouchez O."/>
            <person name="Roques C."/>
            <person name="Iampietro C."/>
            <person name="Lluch J."/>
            <person name="Castinel A."/>
            <person name="Donnadieu C."/>
            <person name="Desvignes T."/>
            <person name="Floi Bucao C."/>
            <person name="Jouanno E."/>
            <person name="Wen M."/>
            <person name="Mejri S."/>
            <person name="Dirks R."/>
            <person name="Jansen H."/>
            <person name="Henkel C."/>
            <person name="Chen W.J."/>
            <person name="Zahm M."/>
            <person name="Cabau C."/>
            <person name="Klopp C."/>
            <person name="Thompson A.W."/>
            <person name="Robinson-Rechavi M."/>
            <person name="Braasch I."/>
            <person name="Lecointre G."/>
            <person name="Bobe J."/>
            <person name="Postlethwait J.H."/>
            <person name="Berthelot C."/>
            <person name="Roest Crollius H."/>
            <person name="Guiguen Y."/>
        </authorList>
    </citation>
    <scope>NUCLEOTIDE SEQUENCE</scope>
    <source>
        <strain evidence="15">NC1722</strain>
    </source>
</reference>
<evidence type="ECO:0000256" key="8">
    <source>
        <dbReference type="ARBA" id="ARBA00022813"/>
    </source>
</evidence>
<keyword evidence="9" id="KW-0564">Palmitate</keyword>
<keyword evidence="13" id="KW-0472">Membrane</keyword>
<dbReference type="Pfam" id="PF01390">
    <property type="entry name" value="SEA"/>
    <property type="match status" value="1"/>
</dbReference>
<dbReference type="EMBL" id="JAINUG010000227">
    <property type="protein sequence ID" value="KAJ8386543.1"/>
    <property type="molecule type" value="Genomic_DNA"/>
</dbReference>
<keyword evidence="11" id="KW-0449">Lipoprotein</keyword>
<keyword evidence="13" id="KW-0812">Transmembrane</keyword>
<evidence type="ECO:0000256" key="10">
    <source>
        <dbReference type="ARBA" id="ARBA00023242"/>
    </source>
</evidence>
<dbReference type="InterPro" id="IPR036364">
    <property type="entry name" value="SEA_dom_sf"/>
</dbReference>
<dbReference type="PROSITE" id="PS50024">
    <property type="entry name" value="SEA"/>
    <property type="match status" value="1"/>
</dbReference>
<evidence type="ECO:0000313" key="15">
    <source>
        <dbReference type="EMBL" id="KAJ8386543.1"/>
    </source>
</evidence>
<protein>
    <recommendedName>
        <fullName evidence="4">Mucin-1</fullName>
    </recommendedName>
</protein>
<dbReference type="Proteomes" id="UP001221898">
    <property type="component" value="Unassembled WGS sequence"/>
</dbReference>
<evidence type="ECO:0000256" key="7">
    <source>
        <dbReference type="ARBA" id="ARBA00022553"/>
    </source>
</evidence>
<keyword evidence="5" id="KW-1003">Cell membrane</keyword>
<evidence type="ECO:0000256" key="3">
    <source>
        <dbReference type="ARBA" id="ARBA00004496"/>
    </source>
</evidence>
<organism evidence="15 16">
    <name type="scientific">Aldrovandia affinis</name>
    <dbReference type="NCBI Taxonomy" id="143900"/>
    <lineage>
        <taxon>Eukaryota</taxon>
        <taxon>Metazoa</taxon>
        <taxon>Chordata</taxon>
        <taxon>Craniata</taxon>
        <taxon>Vertebrata</taxon>
        <taxon>Euteleostomi</taxon>
        <taxon>Actinopterygii</taxon>
        <taxon>Neopterygii</taxon>
        <taxon>Teleostei</taxon>
        <taxon>Notacanthiformes</taxon>
        <taxon>Halosauridae</taxon>
        <taxon>Aldrovandia</taxon>
    </lineage>
</organism>
<evidence type="ECO:0000313" key="16">
    <source>
        <dbReference type="Proteomes" id="UP001221898"/>
    </source>
</evidence>
<keyword evidence="8" id="KW-0068">Autocatalytic cleavage</keyword>
<comment type="caution">
    <text evidence="15">The sequence shown here is derived from an EMBL/GenBank/DDBJ whole genome shotgun (WGS) entry which is preliminary data.</text>
</comment>
<evidence type="ECO:0000256" key="13">
    <source>
        <dbReference type="SAM" id="Phobius"/>
    </source>
</evidence>
<feature type="domain" description="SEA" evidence="14">
    <location>
        <begin position="1"/>
        <end position="103"/>
    </location>
</feature>
<evidence type="ECO:0000256" key="4">
    <source>
        <dbReference type="ARBA" id="ARBA00014269"/>
    </source>
</evidence>
<evidence type="ECO:0000256" key="1">
    <source>
        <dbReference type="ARBA" id="ARBA00004123"/>
    </source>
</evidence>
<gene>
    <name evidence="15" type="ORF">AAFF_G00170130</name>
</gene>
<feature type="compositionally biased region" description="Polar residues" evidence="12">
    <location>
        <begin position="183"/>
        <end position="192"/>
    </location>
</feature>
<keyword evidence="6" id="KW-0963">Cytoplasm</keyword>
<feature type="region of interest" description="Disordered" evidence="12">
    <location>
        <begin position="95"/>
        <end position="121"/>
    </location>
</feature>
<dbReference type="InterPro" id="IPR000082">
    <property type="entry name" value="SEA_dom"/>
</dbReference>
<keyword evidence="10" id="KW-0539">Nucleus</keyword>
<dbReference type="AlphaFoldDB" id="A0AAD7RLM2"/>
<keyword evidence="7" id="KW-0597">Phosphoprotein</keyword>
<dbReference type="GO" id="GO:0005634">
    <property type="term" value="C:nucleus"/>
    <property type="evidence" value="ECO:0007669"/>
    <property type="project" value="UniProtKB-SubCell"/>
</dbReference>
<keyword evidence="16" id="KW-1185">Reference proteome</keyword>
<dbReference type="PANTHER" id="PTHR10006:SF19">
    <property type="entry name" value="MUCIN-1"/>
    <property type="match status" value="1"/>
</dbReference>
<feature type="region of interest" description="Disordered" evidence="12">
    <location>
        <begin position="180"/>
        <end position="236"/>
    </location>
</feature>
<evidence type="ECO:0000259" key="14">
    <source>
        <dbReference type="PROSITE" id="PS50024"/>
    </source>
</evidence>
<dbReference type="PANTHER" id="PTHR10006">
    <property type="entry name" value="MUCIN-1-RELATED"/>
    <property type="match status" value="1"/>
</dbReference>
<dbReference type="GO" id="GO:0016324">
    <property type="term" value="C:apical plasma membrane"/>
    <property type="evidence" value="ECO:0007669"/>
    <property type="project" value="UniProtKB-SubCell"/>
</dbReference>
<evidence type="ECO:0000256" key="11">
    <source>
        <dbReference type="ARBA" id="ARBA00023288"/>
    </source>
</evidence>
<evidence type="ECO:0000256" key="12">
    <source>
        <dbReference type="SAM" id="MobiDB-lite"/>
    </source>
</evidence>
<dbReference type="SUPFAM" id="SSF82671">
    <property type="entry name" value="SEA domain"/>
    <property type="match status" value="1"/>
</dbReference>
<dbReference type="GO" id="GO:0005737">
    <property type="term" value="C:cytoplasm"/>
    <property type="evidence" value="ECO:0007669"/>
    <property type="project" value="UniProtKB-SubCell"/>
</dbReference>
<name>A0AAD7RLM2_9TELE</name>
<evidence type="ECO:0000256" key="9">
    <source>
        <dbReference type="ARBA" id="ARBA00023139"/>
    </source>
</evidence>
<sequence length="236" mass="25328">MKITNKIYNDSLKDQNSEDYKTLNGEVTQVLNNVYGKYSYYKGVTEMIFSNGSVIADSTVVFQSRGINIKVVTHLLRNSIGPNGEAGDLTLDRDVHGGNVTGHPTADTKVPSSGGSTRKSLETKHVNSTTAAAAGGGGGVPGWGIAILVLVSLILLLLIIILILMLMRWCCGMEETGALNVSEDPNLTNKSNPKADFPAQAPPPIDPSSQQPYDTLYDDSTEKPKKNKTGMYVVNP</sequence>
<dbReference type="Gene3D" id="3.30.70.960">
    <property type="entry name" value="SEA domain"/>
    <property type="match status" value="1"/>
</dbReference>
<accession>A0AAD7RLM2</accession>